<accession>A0A3B0A103</accession>
<dbReference type="Proteomes" id="UP000279968">
    <property type="component" value="Unassembled WGS sequence"/>
</dbReference>
<organism evidence="1 2">
    <name type="scientific">Micromonospora costi</name>
    <dbReference type="NCBI Taxonomy" id="1530042"/>
    <lineage>
        <taxon>Bacteria</taxon>
        <taxon>Bacillati</taxon>
        <taxon>Actinomycetota</taxon>
        <taxon>Actinomycetes</taxon>
        <taxon>Micromonosporales</taxon>
        <taxon>Micromonosporaceae</taxon>
        <taxon>Micromonospora</taxon>
    </lineage>
</organism>
<reference evidence="1 2" key="1">
    <citation type="journal article" date="2015" name="Int. J. Syst. Evol. Microbiol.">
        <title>Micromonospora costi sp. nov., isolated from a leaf of Costus speciosus.</title>
        <authorList>
            <person name="Thawai C."/>
        </authorList>
    </citation>
    <scope>NUCLEOTIDE SEQUENCE [LARGE SCALE GENOMIC DNA]</scope>
    <source>
        <strain evidence="1 2">CS1-12</strain>
    </source>
</reference>
<proteinExistence type="predicted"/>
<gene>
    <name evidence="1" type="ORF">D7193_18915</name>
</gene>
<comment type="caution">
    <text evidence="1">The sequence shown here is derived from an EMBL/GenBank/DDBJ whole genome shotgun (WGS) entry which is preliminary data.</text>
</comment>
<evidence type="ECO:0000313" key="1">
    <source>
        <dbReference type="EMBL" id="RKN54100.1"/>
    </source>
</evidence>
<dbReference type="EMBL" id="RBAN01000003">
    <property type="protein sequence ID" value="RKN54100.1"/>
    <property type="molecule type" value="Genomic_DNA"/>
</dbReference>
<protein>
    <submittedName>
        <fullName evidence="1">Uncharacterized protein</fullName>
    </submittedName>
</protein>
<dbReference type="RefSeq" id="WP_120780840.1">
    <property type="nucleotide sequence ID" value="NZ_JBHLUP010000001.1"/>
</dbReference>
<sequence length="85" mass="9329">MKLPIDRGLVVVDDEADGTQTVRVCADIRNGEAVDVFAEHNGADRVKIHDGVNLTRRGARSFSTQILEVFDEGGVVNIKRVSSHR</sequence>
<keyword evidence="2" id="KW-1185">Reference proteome</keyword>
<dbReference type="OrthoDB" id="3386925at2"/>
<name>A0A3B0A103_9ACTN</name>
<dbReference type="AlphaFoldDB" id="A0A3B0A103"/>
<evidence type="ECO:0000313" key="2">
    <source>
        <dbReference type="Proteomes" id="UP000279968"/>
    </source>
</evidence>